<protein>
    <submittedName>
        <fullName evidence="1">Uncharacterized protein</fullName>
    </submittedName>
</protein>
<sequence>MNPDELIWATRGRTWGFRFLRDGGEPDPLPVYESAFRGVGGDSEVCRAAGDRIAVRFADPEGRIDRAGRVIPHEFVVPGAQAEALTSIDAARALIWPLVMDEYARAWDTQA</sequence>
<keyword evidence="2" id="KW-1185">Reference proteome</keyword>
<name>A0A939TNJ1_9MICO</name>
<comment type="caution">
    <text evidence="1">The sequence shown here is derived from an EMBL/GenBank/DDBJ whole genome shotgun (WGS) entry which is preliminary data.</text>
</comment>
<dbReference type="EMBL" id="JAGFBF010000005">
    <property type="protein sequence ID" value="MBO2990269.1"/>
    <property type="molecule type" value="Genomic_DNA"/>
</dbReference>
<gene>
    <name evidence="1" type="ORF">J4H85_09725</name>
</gene>
<reference evidence="1" key="1">
    <citation type="submission" date="2021-03" db="EMBL/GenBank/DDBJ databases">
        <title>Leucobacter chromiisoli sp. nov., isolated from chromium-containing soil of chemical plant.</title>
        <authorList>
            <person name="Xu Z."/>
        </authorList>
    </citation>
    <scope>NUCLEOTIDE SEQUENCE</scope>
    <source>
        <strain evidence="1">K 70/01</strain>
    </source>
</reference>
<dbReference type="Proteomes" id="UP000668403">
    <property type="component" value="Unassembled WGS sequence"/>
</dbReference>
<evidence type="ECO:0000313" key="2">
    <source>
        <dbReference type="Proteomes" id="UP000668403"/>
    </source>
</evidence>
<proteinExistence type="predicted"/>
<organism evidence="1 2">
    <name type="scientific">Leucobacter tardus</name>
    <dbReference type="NCBI Taxonomy" id="501483"/>
    <lineage>
        <taxon>Bacteria</taxon>
        <taxon>Bacillati</taxon>
        <taxon>Actinomycetota</taxon>
        <taxon>Actinomycetes</taxon>
        <taxon>Micrococcales</taxon>
        <taxon>Microbacteriaceae</taxon>
        <taxon>Leucobacter</taxon>
    </lineage>
</organism>
<dbReference type="RefSeq" id="WP_208239128.1">
    <property type="nucleotide sequence ID" value="NZ_BAAAQU010000002.1"/>
</dbReference>
<evidence type="ECO:0000313" key="1">
    <source>
        <dbReference type="EMBL" id="MBO2990269.1"/>
    </source>
</evidence>
<dbReference type="AlphaFoldDB" id="A0A939TNJ1"/>
<accession>A0A939TNJ1</accession>